<proteinExistence type="predicted"/>
<reference evidence="3" key="1">
    <citation type="submission" date="2018-12" db="EMBL/GenBank/DDBJ databases">
        <title>Complete genome sequence of Paenibacillus sp. MBLB1234.</title>
        <authorList>
            <person name="Nam Y.-D."/>
            <person name="Kang J."/>
            <person name="Chung W.-H."/>
            <person name="Park Y.S."/>
        </authorList>
    </citation>
    <scope>NUCLEOTIDE SEQUENCE [LARGE SCALE GENOMIC DNA]</scope>
    <source>
        <strain evidence="3">MBLB1234</strain>
    </source>
</reference>
<dbReference type="Proteomes" id="UP000270678">
    <property type="component" value="Chromosome"/>
</dbReference>
<feature type="transmembrane region" description="Helical" evidence="1">
    <location>
        <begin position="16"/>
        <end position="33"/>
    </location>
</feature>
<feature type="transmembrane region" description="Helical" evidence="1">
    <location>
        <begin position="63"/>
        <end position="93"/>
    </location>
</feature>
<gene>
    <name evidence="2" type="ORF">EI981_13335</name>
</gene>
<name>A0A3Q9I8V3_9BACL</name>
<dbReference type="RefSeq" id="WP_126998878.1">
    <property type="nucleotide sequence ID" value="NZ_CP034346.1"/>
</dbReference>
<evidence type="ECO:0008006" key="4">
    <source>
        <dbReference type="Google" id="ProtNLM"/>
    </source>
</evidence>
<keyword evidence="1" id="KW-0812">Transmembrane</keyword>
<feature type="transmembrane region" description="Helical" evidence="1">
    <location>
        <begin position="146"/>
        <end position="166"/>
    </location>
</feature>
<protein>
    <recommendedName>
        <fullName evidence="4">DUF2975 domain-containing protein</fullName>
    </recommendedName>
</protein>
<dbReference type="EMBL" id="CP034346">
    <property type="protein sequence ID" value="AZS15348.1"/>
    <property type="molecule type" value="Genomic_DNA"/>
</dbReference>
<dbReference type="KEGG" id="plut:EI981_13335"/>
<keyword evidence="1" id="KW-1133">Transmembrane helix</keyword>
<dbReference type="OrthoDB" id="9825938at2"/>
<evidence type="ECO:0000313" key="2">
    <source>
        <dbReference type="EMBL" id="AZS15348.1"/>
    </source>
</evidence>
<accession>A0A3Q9I8V3</accession>
<evidence type="ECO:0000256" key="1">
    <source>
        <dbReference type="SAM" id="Phobius"/>
    </source>
</evidence>
<evidence type="ECO:0000313" key="3">
    <source>
        <dbReference type="Proteomes" id="UP000270678"/>
    </source>
</evidence>
<keyword evidence="3" id="KW-1185">Reference proteome</keyword>
<organism evidence="2 3">
    <name type="scientific">Paenibacillus lutimineralis</name>
    <dbReference type="NCBI Taxonomy" id="2707005"/>
    <lineage>
        <taxon>Bacteria</taxon>
        <taxon>Bacillati</taxon>
        <taxon>Bacillota</taxon>
        <taxon>Bacilli</taxon>
        <taxon>Bacillales</taxon>
        <taxon>Paenibacillaceae</taxon>
        <taxon>Paenibacillus</taxon>
    </lineage>
</organism>
<feature type="transmembrane region" description="Helical" evidence="1">
    <location>
        <begin position="114"/>
        <end position="134"/>
    </location>
</feature>
<dbReference type="AlphaFoldDB" id="A0A3Q9I8V3"/>
<keyword evidence="1" id="KW-0472">Membrane</keyword>
<sequence>MFDFIANLKELKDLSISKVLIFSSFILLVLAYVRKNMPEMNSDFLETLAFFSKKLGYEDWKSLFSIIQIISAGIVLVLFTVYILCLILYMFYWEKQKNAPYLNAQRKQWVQSKAPVYLMLSCAFYLNLVGYYYVLEIDIINYSVPLIISTLVLMTGVLGILGKYVLQNYDD</sequence>